<dbReference type="NCBIfam" id="TIGR01926">
    <property type="entry name" value="peroxid_rel"/>
    <property type="match status" value="1"/>
</dbReference>
<dbReference type="RefSeq" id="WP_142933043.1">
    <property type="nucleotide sequence ID" value="NZ_ML660168.1"/>
</dbReference>
<dbReference type="InterPro" id="IPR029032">
    <property type="entry name" value="AhpD-like"/>
</dbReference>
<reference evidence="1 2" key="1">
    <citation type="submission" date="2019-07" db="EMBL/GenBank/DDBJ databases">
        <title>Draft genome for Aliikangiella sp. M105.</title>
        <authorList>
            <person name="Wang G."/>
        </authorList>
    </citation>
    <scope>NUCLEOTIDE SEQUENCE [LARGE SCALE GENOMIC DNA]</scope>
    <source>
        <strain evidence="1 2">M105</strain>
    </source>
</reference>
<evidence type="ECO:0000313" key="2">
    <source>
        <dbReference type="Proteomes" id="UP000315439"/>
    </source>
</evidence>
<dbReference type="OrthoDB" id="9808310at2"/>
<dbReference type="InterPro" id="IPR010195">
    <property type="entry name" value="Uncharacterised_peroxidase-rel"/>
</dbReference>
<dbReference type="Gene3D" id="1.20.1290.10">
    <property type="entry name" value="AhpD-like"/>
    <property type="match status" value="1"/>
</dbReference>
<dbReference type="Proteomes" id="UP000315439">
    <property type="component" value="Unassembled WGS sequence"/>
</dbReference>
<sequence>MSWIKTISFEAATGKLKKLYQRVVGPDDNVDNILMAHSLRPHTLEGHMALYKNVLHHNANQLEKHWLEALGVYVSLLNRCDYCVEHHYQGYKRLINDDERAQTVREALQSDRFDVAFSAKESTLFQYAKKLTLTPYAVAEADLAIIRDAGYDDGEILEVNQVVAYFNYANRTVLGLGVSTEGDLLGLSPNDSDDPDNWQHN</sequence>
<proteinExistence type="predicted"/>
<dbReference type="EMBL" id="VIKS01000012">
    <property type="protein sequence ID" value="TQV85366.1"/>
    <property type="molecule type" value="Genomic_DNA"/>
</dbReference>
<keyword evidence="2" id="KW-1185">Reference proteome</keyword>
<gene>
    <name evidence="1" type="ORF">FLL46_19565</name>
</gene>
<keyword evidence="1" id="KW-0560">Oxidoreductase</keyword>
<name>A0A545U7C2_9GAMM</name>
<comment type="caution">
    <text evidence="1">The sequence shown here is derived from an EMBL/GenBank/DDBJ whole genome shotgun (WGS) entry which is preliminary data.</text>
</comment>
<dbReference type="PANTHER" id="PTHR35446:SF2">
    <property type="entry name" value="CARBOXYMUCONOLACTONE DECARBOXYLASE-LIKE DOMAIN-CONTAINING PROTEIN"/>
    <property type="match status" value="1"/>
</dbReference>
<dbReference type="AlphaFoldDB" id="A0A545U7C2"/>
<dbReference type="GO" id="GO:0004601">
    <property type="term" value="F:peroxidase activity"/>
    <property type="evidence" value="ECO:0007669"/>
    <property type="project" value="UniProtKB-KW"/>
</dbReference>
<evidence type="ECO:0000313" key="1">
    <source>
        <dbReference type="EMBL" id="TQV85366.1"/>
    </source>
</evidence>
<accession>A0A545U7C2</accession>
<dbReference type="SUPFAM" id="SSF69118">
    <property type="entry name" value="AhpD-like"/>
    <property type="match status" value="1"/>
</dbReference>
<dbReference type="PANTHER" id="PTHR35446">
    <property type="entry name" value="SI:CH211-175M2.5"/>
    <property type="match status" value="1"/>
</dbReference>
<keyword evidence="1" id="KW-0575">Peroxidase</keyword>
<organism evidence="1 2">
    <name type="scientific">Aliikangiella coralliicola</name>
    <dbReference type="NCBI Taxonomy" id="2592383"/>
    <lineage>
        <taxon>Bacteria</taxon>
        <taxon>Pseudomonadati</taxon>
        <taxon>Pseudomonadota</taxon>
        <taxon>Gammaproteobacteria</taxon>
        <taxon>Oceanospirillales</taxon>
        <taxon>Pleioneaceae</taxon>
        <taxon>Aliikangiella</taxon>
    </lineage>
</organism>
<protein>
    <submittedName>
        <fullName evidence="1">Peroxidase-related enzyme</fullName>
    </submittedName>
</protein>